<reference evidence="2 3" key="1">
    <citation type="journal article" date="2021" name="DNA Res.">
        <title>Genome analysis of Candida subhashii reveals its hybrid nature and dual mitochondrial genome conformations.</title>
        <authorList>
            <person name="Mixao V."/>
            <person name="Hegedusova E."/>
            <person name="Saus E."/>
            <person name="Pryszcz L.P."/>
            <person name="Cillingova A."/>
            <person name="Nosek J."/>
            <person name="Gabaldon T."/>
        </authorList>
    </citation>
    <scope>NUCLEOTIDE SEQUENCE [LARGE SCALE GENOMIC DNA]</scope>
    <source>
        <strain evidence="2 3">CBS 10753</strain>
    </source>
</reference>
<dbReference type="EMBL" id="JAGSYN010000186">
    <property type="protein sequence ID" value="KAG7662007.1"/>
    <property type="molecule type" value="Genomic_DNA"/>
</dbReference>
<evidence type="ECO:0000313" key="2">
    <source>
        <dbReference type="EMBL" id="KAG7662007.1"/>
    </source>
</evidence>
<name>A0A8J5QFG9_9ASCO</name>
<dbReference type="Proteomes" id="UP000694255">
    <property type="component" value="Unassembled WGS sequence"/>
</dbReference>
<dbReference type="OrthoDB" id="4028234at2759"/>
<dbReference type="RefSeq" id="XP_049262240.1">
    <property type="nucleotide sequence ID" value="XM_049408474.1"/>
</dbReference>
<evidence type="ECO:0000313" key="3">
    <source>
        <dbReference type="Proteomes" id="UP000694255"/>
    </source>
</evidence>
<keyword evidence="3" id="KW-1185">Reference proteome</keyword>
<comment type="caution">
    <text evidence="2">The sequence shown here is derived from an EMBL/GenBank/DDBJ whole genome shotgun (WGS) entry which is preliminary data.</text>
</comment>
<accession>A0A8J5QFG9</accession>
<sequence>MSGIAQLPSDVASSSQAESRKAEDSFMHVSKEHIYADAKTITADLQNPDKSNSDITFHTFLPLNKPKRPTTIIKRIPPLSMQLFNEDIEGQDRLYKYFFPDEAVEDLSSDQWEKIMTYDEVNAFVNSINLHYSWNQDSRSKLIYLFCSRGKSKHKAQKACKINCPARVNIMRLDDGTLRVVHNSKHSHSFYDQEFPSPIRKNYHAESRKGLDDMLVTLKKQKILAEETSARIVAKITKHQRELDDLRK</sequence>
<dbReference type="AlphaFoldDB" id="A0A8J5QFG9"/>
<gene>
    <name evidence="2" type="ORF">J8A68_004507</name>
</gene>
<dbReference type="GeneID" id="73471307"/>
<feature type="region of interest" description="Disordered" evidence="1">
    <location>
        <begin position="1"/>
        <end position="23"/>
    </location>
</feature>
<evidence type="ECO:0000256" key="1">
    <source>
        <dbReference type="SAM" id="MobiDB-lite"/>
    </source>
</evidence>
<protein>
    <submittedName>
        <fullName evidence="2">Uncharacterized protein</fullName>
    </submittedName>
</protein>
<organism evidence="2 3">
    <name type="scientific">[Candida] subhashii</name>
    <dbReference type="NCBI Taxonomy" id="561895"/>
    <lineage>
        <taxon>Eukaryota</taxon>
        <taxon>Fungi</taxon>
        <taxon>Dikarya</taxon>
        <taxon>Ascomycota</taxon>
        <taxon>Saccharomycotina</taxon>
        <taxon>Pichiomycetes</taxon>
        <taxon>Debaryomycetaceae</taxon>
        <taxon>Spathaspora</taxon>
    </lineage>
</organism>
<proteinExistence type="predicted"/>